<comment type="caution">
    <text evidence="2">The sequence shown here is derived from an EMBL/GenBank/DDBJ whole genome shotgun (WGS) entry which is preliminary data.</text>
</comment>
<evidence type="ECO:0000313" key="2">
    <source>
        <dbReference type="EMBL" id="KFL29529.1"/>
    </source>
</evidence>
<evidence type="ECO:0000256" key="1">
    <source>
        <dbReference type="SAM" id="Phobius"/>
    </source>
</evidence>
<keyword evidence="3" id="KW-1185">Reference proteome</keyword>
<dbReference type="Proteomes" id="UP000028981">
    <property type="component" value="Unassembled WGS sequence"/>
</dbReference>
<proteinExistence type="predicted"/>
<dbReference type="AlphaFoldDB" id="A0A087LY26"/>
<reference evidence="2 3" key="1">
    <citation type="submission" date="2014-08" db="EMBL/GenBank/DDBJ databases">
        <authorList>
            <person name="Hassan Y.I."/>
            <person name="Lepp D."/>
            <person name="Zhou T."/>
        </authorList>
    </citation>
    <scope>NUCLEOTIDE SEQUENCE [LARGE SCALE GENOMIC DNA]</scope>
    <source>
        <strain evidence="2 3">IFO13584</strain>
    </source>
</reference>
<feature type="transmembrane region" description="Helical" evidence="1">
    <location>
        <begin position="37"/>
        <end position="59"/>
    </location>
</feature>
<sequence>MNPQFDDGRYTVTRSALSTPTGIYPLSHATVRRRRDLFWLSAAIGMLAGGALTVYADLLTDQERAVLVITPLALLAVSACVGVLSVDAPGHARTLVITTAGRSRKIFTAIAKSKLAESGHSAAHTATQEDFGK</sequence>
<keyword evidence="1" id="KW-1133">Transmembrane helix</keyword>
<keyword evidence="1" id="KW-0472">Membrane</keyword>
<dbReference type="RefSeq" id="WP_035086244.1">
    <property type="nucleotide sequence ID" value="NZ_JQGC01000024.1"/>
</dbReference>
<name>A0A087LY26_9HYPH</name>
<feature type="transmembrane region" description="Helical" evidence="1">
    <location>
        <begin position="65"/>
        <end position="86"/>
    </location>
</feature>
<dbReference type="STRING" id="46914.JP75_20375"/>
<keyword evidence="1" id="KW-0812">Transmembrane</keyword>
<organism evidence="2 3">
    <name type="scientific">Devosia riboflavina</name>
    <dbReference type="NCBI Taxonomy" id="46914"/>
    <lineage>
        <taxon>Bacteria</taxon>
        <taxon>Pseudomonadati</taxon>
        <taxon>Pseudomonadota</taxon>
        <taxon>Alphaproteobacteria</taxon>
        <taxon>Hyphomicrobiales</taxon>
        <taxon>Devosiaceae</taxon>
        <taxon>Devosia</taxon>
    </lineage>
</organism>
<protein>
    <submittedName>
        <fullName evidence="2">Uncharacterized protein</fullName>
    </submittedName>
</protein>
<accession>A0A087LY26</accession>
<dbReference type="EMBL" id="JQGC01000024">
    <property type="protein sequence ID" value="KFL29529.1"/>
    <property type="molecule type" value="Genomic_DNA"/>
</dbReference>
<gene>
    <name evidence="2" type="ORF">JP75_20375</name>
</gene>
<evidence type="ECO:0000313" key="3">
    <source>
        <dbReference type="Proteomes" id="UP000028981"/>
    </source>
</evidence>